<dbReference type="Proteomes" id="UP000250043">
    <property type="component" value="Unassembled WGS sequence"/>
</dbReference>
<dbReference type="EMBL" id="KV722821">
    <property type="protein sequence ID" value="OCH83773.1"/>
    <property type="molecule type" value="Genomic_DNA"/>
</dbReference>
<keyword evidence="2" id="KW-1185">Reference proteome</keyword>
<evidence type="ECO:0000313" key="2">
    <source>
        <dbReference type="Proteomes" id="UP000250043"/>
    </source>
</evidence>
<gene>
    <name evidence="1" type="ORF">OBBRIDRAFT_808752</name>
</gene>
<reference evidence="1 2" key="1">
    <citation type="submission" date="2016-07" db="EMBL/GenBank/DDBJ databases">
        <title>Draft genome of the white-rot fungus Obba rivulosa 3A-2.</title>
        <authorList>
            <consortium name="DOE Joint Genome Institute"/>
            <person name="Miettinen O."/>
            <person name="Riley R."/>
            <person name="Acob R."/>
            <person name="Barry K."/>
            <person name="Cullen D."/>
            <person name="De Vries R."/>
            <person name="Hainaut M."/>
            <person name="Hatakka A."/>
            <person name="Henrissat B."/>
            <person name="Hilden K."/>
            <person name="Kuo R."/>
            <person name="Labutti K."/>
            <person name="Lipzen A."/>
            <person name="Makela M.R."/>
            <person name="Sandor L."/>
            <person name="Spatafora J.W."/>
            <person name="Grigoriev I.V."/>
            <person name="Hibbett D.S."/>
        </authorList>
    </citation>
    <scope>NUCLEOTIDE SEQUENCE [LARGE SCALE GENOMIC DNA]</scope>
    <source>
        <strain evidence="1 2">3A-2</strain>
    </source>
</reference>
<organism evidence="1 2">
    <name type="scientific">Obba rivulosa</name>
    <dbReference type="NCBI Taxonomy" id="1052685"/>
    <lineage>
        <taxon>Eukaryota</taxon>
        <taxon>Fungi</taxon>
        <taxon>Dikarya</taxon>
        <taxon>Basidiomycota</taxon>
        <taxon>Agaricomycotina</taxon>
        <taxon>Agaricomycetes</taxon>
        <taxon>Polyporales</taxon>
        <taxon>Gelatoporiaceae</taxon>
        <taxon>Obba</taxon>
    </lineage>
</organism>
<name>A0A8E2DIH6_9APHY</name>
<protein>
    <submittedName>
        <fullName evidence="1">Uncharacterized protein</fullName>
    </submittedName>
</protein>
<dbReference type="AlphaFoldDB" id="A0A8E2DIH6"/>
<sequence>MPSLATVVSAIVGGCVLVTLLLSYAIRSIYHDQAEIQSSGAHISVQTAMLFSFWSAIRGGLEGEDTLTLASQNLADVRISEELEMAELAKEVVRESGARREPGASSPPL</sequence>
<accession>A0A8E2DIH6</accession>
<proteinExistence type="predicted"/>
<evidence type="ECO:0000313" key="1">
    <source>
        <dbReference type="EMBL" id="OCH83773.1"/>
    </source>
</evidence>